<evidence type="ECO:0000256" key="1">
    <source>
        <dbReference type="ARBA" id="ARBA00022491"/>
    </source>
</evidence>
<evidence type="ECO:0000256" key="2">
    <source>
        <dbReference type="ARBA" id="ARBA00023015"/>
    </source>
</evidence>
<name>A0A4R8LPE3_9BACL</name>
<dbReference type="GO" id="GO:0000976">
    <property type="term" value="F:transcription cis-regulatory region binding"/>
    <property type="evidence" value="ECO:0007669"/>
    <property type="project" value="TreeGrafter"/>
</dbReference>
<keyword evidence="2" id="KW-0805">Transcription regulation</keyword>
<accession>A0A4R8LPE3</accession>
<evidence type="ECO:0000256" key="4">
    <source>
        <dbReference type="ARBA" id="ARBA00023163"/>
    </source>
</evidence>
<keyword evidence="4" id="KW-0804">Transcription</keyword>
<feature type="domain" description="HTH tetR-type" evidence="7">
    <location>
        <begin position="21"/>
        <end position="81"/>
    </location>
</feature>
<dbReference type="Proteomes" id="UP000294581">
    <property type="component" value="Unassembled WGS sequence"/>
</dbReference>
<dbReference type="InterPro" id="IPR001647">
    <property type="entry name" value="HTH_TetR"/>
</dbReference>
<keyword evidence="3 5" id="KW-0238">DNA-binding</keyword>
<dbReference type="SUPFAM" id="SSF48498">
    <property type="entry name" value="Tetracyclin repressor-like, C-terminal domain"/>
    <property type="match status" value="1"/>
</dbReference>
<dbReference type="SUPFAM" id="SSF46689">
    <property type="entry name" value="Homeodomain-like"/>
    <property type="match status" value="1"/>
</dbReference>
<dbReference type="RefSeq" id="WP_243835073.1">
    <property type="nucleotide sequence ID" value="NZ_SORF01000007.1"/>
</dbReference>
<dbReference type="EMBL" id="SORF01000007">
    <property type="protein sequence ID" value="TDY46293.1"/>
    <property type="molecule type" value="Genomic_DNA"/>
</dbReference>
<gene>
    <name evidence="8" type="ORF">C7445_10770</name>
</gene>
<organism evidence="8 9">
    <name type="scientific">Alicyclobacillus sacchari</name>
    <dbReference type="NCBI Taxonomy" id="392010"/>
    <lineage>
        <taxon>Bacteria</taxon>
        <taxon>Bacillati</taxon>
        <taxon>Bacillota</taxon>
        <taxon>Bacilli</taxon>
        <taxon>Bacillales</taxon>
        <taxon>Alicyclobacillaceae</taxon>
        <taxon>Alicyclobacillus</taxon>
    </lineage>
</organism>
<feature type="region of interest" description="Disordered" evidence="6">
    <location>
        <begin position="1"/>
        <end position="20"/>
    </location>
</feature>
<evidence type="ECO:0000259" key="7">
    <source>
        <dbReference type="PROSITE" id="PS50977"/>
    </source>
</evidence>
<dbReference type="Gene3D" id="1.10.357.10">
    <property type="entry name" value="Tetracycline Repressor, domain 2"/>
    <property type="match status" value="1"/>
</dbReference>
<dbReference type="PANTHER" id="PTHR30055:SF175">
    <property type="entry name" value="HTH-TYPE TRANSCRIPTIONAL REPRESSOR KSTR2"/>
    <property type="match status" value="1"/>
</dbReference>
<proteinExistence type="predicted"/>
<reference evidence="8 9" key="1">
    <citation type="submission" date="2019-03" db="EMBL/GenBank/DDBJ databases">
        <title>Genomic Encyclopedia of Type Strains, Phase IV (KMG-IV): sequencing the most valuable type-strain genomes for metagenomic binning, comparative biology and taxonomic classification.</title>
        <authorList>
            <person name="Goeker M."/>
        </authorList>
    </citation>
    <scope>NUCLEOTIDE SEQUENCE [LARGE SCALE GENOMIC DNA]</scope>
    <source>
        <strain evidence="8 9">DSM 17974</strain>
    </source>
</reference>
<dbReference type="Pfam" id="PF00440">
    <property type="entry name" value="TetR_N"/>
    <property type="match status" value="1"/>
</dbReference>
<evidence type="ECO:0000313" key="8">
    <source>
        <dbReference type="EMBL" id="TDY46293.1"/>
    </source>
</evidence>
<sequence>MRKGPSPSRRPGRPPADSVEVPTADRILQVAARCFIKSGFDSVSMSDVADQAGVTKAVLYYYYASKAELFLRSLLYVMEIARQRTVAILESSEPLLSRLEKLTRTRLSIDVTLDMNVIMRGSEEILSPEQLGELRSAEERLVEVLANAFEEEMRAGSIRKASPEFIARAFLSLLVIGRGEMERLGATADVQAITDEVVSLLWYGLRDH</sequence>
<evidence type="ECO:0000256" key="3">
    <source>
        <dbReference type="ARBA" id="ARBA00023125"/>
    </source>
</evidence>
<keyword evidence="9" id="KW-1185">Reference proteome</keyword>
<dbReference type="GO" id="GO:0003700">
    <property type="term" value="F:DNA-binding transcription factor activity"/>
    <property type="evidence" value="ECO:0007669"/>
    <property type="project" value="TreeGrafter"/>
</dbReference>
<dbReference type="AlphaFoldDB" id="A0A4R8LPE3"/>
<feature type="DNA-binding region" description="H-T-H motif" evidence="5">
    <location>
        <begin position="44"/>
        <end position="63"/>
    </location>
</feature>
<evidence type="ECO:0000256" key="5">
    <source>
        <dbReference type="PROSITE-ProRule" id="PRU00335"/>
    </source>
</evidence>
<dbReference type="InterPro" id="IPR036271">
    <property type="entry name" value="Tet_transcr_reg_TetR-rel_C_sf"/>
</dbReference>
<dbReference type="PANTHER" id="PTHR30055">
    <property type="entry name" value="HTH-TYPE TRANSCRIPTIONAL REGULATOR RUTR"/>
    <property type="match status" value="1"/>
</dbReference>
<dbReference type="Gene3D" id="1.10.10.60">
    <property type="entry name" value="Homeodomain-like"/>
    <property type="match status" value="1"/>
</dbReference>
<dbReference type="InterPro" id="IPR009057">
    <property type="entry name" value="Homeodomain-like_sf"/>
</dbReference>
<dbReference type="PROSITE" id="PS50977">
    <property type="entry name" value="HTH_TETR_2"/>
    <property type="match status" value="1"/>
</dbReference>
<protein>
    <submittedName>
        <fullName evidence="8">TetR family transcriptional regulator</fullName>
    </submittedName>
</protein>
<dbReference type="InterPro" id="IPR050109">
    <property type="entry name" value="HTH-type_TetR-like_transc_reg"/>
</dbReference>
<evidence type="ECO:0000313" key="9">
    <source>
        <dbReference type="Proteomes" id="UP000294581"/>
    </source>
</evidence>
<dbReference type="PRINTS" id="PR00455">
    <property type="entry name" value="HTHTETR"/>
</dbReference>
<evidence type="ECO:0000256" key="6">
    <source>
        <dbReference type="SAM" id="MobiDB-lite"/>
    </source>
</evidence>
<comment type="caution">
    <text evidence="8">The sequence shown here is derived from an EMBL/GenBank/DDBJ whole genome shotgun (WGS) entry which is preliminary data.</text>
</comment>
<keyword evidence="1" id="KW-0678">Repressor</keyword>